<evidence type="ECO:0000313" key="2">
    <source>
        <dbReference type="Proteomes" id="UP001055072"/>
    </source>
</evidence>
<accession>A0ACB8U0R6</accession>
<comment type="caution">
    <text evidence="1">The sequence shown here is derived from an EMBL/GenBank/DDBJ whole genome shotgun (WGS) entry which is preliminary data.</text>
</comment>
<reference evidence="1" key="1">
    <citation type="journal article" date="2021" name="Environ. Microbiol.">
        <title>Gene family expansions and transcriptome signatures uncover fungal adaptations to wood decay.</title>
        <authorList>
            <person name="Hage H."/>
            <person name="Miyauchi S."/>
            <person name="Viragh M."/>
            <person name="Drula E."/>
            <person name="Min B."/>
            <person name="Chaduli D."/>
            <person name="Navarro D."/>
            <person name="Favel A."/>
            <person name="Norest M."/>
            <person name="Lesage-Meessen L."/>
            <person name="Balint B."/>
            <person name="Merenyi Z."/>
            <person name="de Eugenio L."/>
            <person name="Morin E."/>
            <person name="Martinez A.T."/>
            <person name="Baldrian P."/>
            <person name="Stursova M."/>
            <person name="Martinez M.J."/>
            <person name="Novotny C."/>
            <person name="Magnuson J.K."/>
            <person name="Spatafora J.W."/>
            <person name="Maurice S."/>
            <person name="Pangilinan J."/>
            <person name="Andreopoulos W."/>
            <person name="LaButti K."/>
            <person name="Hundley H."/>
            <person name="Na H."/>
            <person name="Kuo A."/>
            <person name="Barry K."/>
            <person name="Lipzen A."/>
            <person name="Henrissat B."/>
            <person name="Riley R."/>
            <person name="Ahrendt S."/>
            <person name="Nagy L.G."/>
            <person name="Grigoriev I.V."/>
            <person name="Martin F."/>
            <person name="Rosso M.N."/>
        </authorList>
    </citation>
    <scope>NUCLEOTIDE SEQUENCE</scope>
    <source>
        <strain evidence="1">CBS 384.51</strain>
    </source>
</reference>
<organism evidence="1 2">
    <name type="scientific">Irpex rosettiformis</name>
    <dbReference type="NCBI Taxonomy" id="378272"/>
    <lineage>
        <taxon>Eukaryota</taxon>
        <taxon>Fungi</taxon>
        <taxon>Dikarya</taxon>
        <taxon>Basidiomycota</taxon>
        <taxon>Agaricomycotina</taxon>
        <taxon>Agaricomycetes</taxon>
        <taxon>Polyporales</taxon>
        <taxon>Irpicaceae</taxon>
        <taxon>Irpex</taxon>
    </lineage>
</organism>
<evidence type="ECO:0000313" key="1">
    <source>
        <dbReference type="EMBL" id="KAI0087791.1"/>
    </source>
</evidence>
<gene>
    <name evidence="1" type="ORF">BDY19DRAFT_224071</name>
</gene>
<name>A0ACB8U0R6_9APHY</name>
<protein>
    <submittedName>
        <fullName evidence="1">Uncharacterized protein</fullName>
    </submittedName>
</protein>
<dbReference type="Proteomes" id="UP001055072">
    <property type="component" value="Unassembled WGS sequence"/>
</dbReference>
<dbReference type="EMBL" id="MU274916">
    <property type="protein sequence ID" value="KAI0087791.1"/>
    <property type="molecule type" value="Genomic_DNA"/>
</dbReference>
<keyword evidence="2" id="KW-1185">Reference proteome</keyword>
<sequence>MRNPIKSSFPQDLSWRSSGPSRAGWACPRRQSGAGAGVASVLTRPGSATTCRYLFRNVPHTSSRRVARYRQNAKSSVKCTTPQPSLLAYIRRFLFTLVPVRPLFLKPYPFIVTFQEEPISAVQYPISGIK</sequence>
<proteinExistence type="predicted"/>